<dbReference type="PROSITE" id="PS50920">
    <property type="entry name" value="SOLCAR"/>
    <property type="match status" value="3"/>
</dbReference>
<evidence type="ECO:0000256" key="1">
    <source>
        <dbReference type="ARBA" id="ARBA00004448"/>
    </source>
</evidence>
<evidence type="ECO:0000256" key="9">
    <source>
        <dbReference type="ARBA" id="ARBA00023136"/>
    </source>
</evidence>
<name>A0AAN7TY44_9MYCE</name>
<feature type="repeat" description="Solcar" evidence="10">
    <location>
        <begin position="219"/>
        <end position="309"/>
    </location>
</feature>
<feature type="region of interest" description="Disordered" evidence="12">
    <location>
        <begin position="1"/>
        <end position="22"/>
    </location>
</feature>
<keyword evidence="5" id="KW-0677">Repeat</keyword>
<evidence type="ECO:0000256" key="12">
    <source>
        <dbReference type="SAM" id="MobiDB-lite"/>
    </source>
</evidence>
<evidence type="ECO:0000256" key="4">
    <source>
        <dbReference type="ARBA" id="ARBA00022692"/>
    </source>
</evidence>
<feature type="repeat" description="Solcar" evidence="10">
    <location>
        <begin position="119"/>
        <end position="210"/>
    </location>
</feature>
<dbReference type="SUPFAM" id="SSF103506">
    <property type="entry name" value="Mitochondrial carrier"/>
    <property type="match status" value="1"/>
</dbReference>
<evidence type="ECO:0000256" key="2">
    <source>
        <dbReference type="ARBA" id="ARBA00006375"/>
    </source>
</evidence>
<dbReference type="FunFam" id="1.50.40.10:FF:000009">
    <property type="entry name" value="Mitochondrial 2-oxoglutarate/malate carrier protein"/>
    <property type="match status" value="1"/>
</dbReference>
<dbReference type="InterPro" id="IPR018108">
    <property type="entry name" value="MCP_transmembrane"/>
</dbReference>
<evidence type="ECO:0000256" key="10">
    <source>
        <dbReference type="PROSITE-ProRule" id="PRU00282"/>
    </source>
</evidence>
<evidence type="ECO:0000313" key="13">
    <source>
        <dbReference type="EMBL" id="KAK5581192.1"/>
    </source>
</evidence>
<comment type="subcellular location">
    <subcellularLocation>
        <location evidence="1">Mitochondrion inner membrane</location>
        <topology evidence="1">Multi-pass membrane protein</topology>
    </subcellularLocation>
</comment>
<evidence type="ECO:0000256" key="7">
    <source>
        <dbReference type="ARBA" id="ARBA00022989"/>
    </source>
</evidence>
<proteinExistence type="inferred from homology"/>
<keyword evidence="3 11" id="KW-0813">Transport</keyword>
<dbReference type="Proteomes" id="UP001344447">
    <property type="component" value="Unassembled WGS sequence"/>
</dbReference>
<comment type="similarity">
    <text evidence="2 11">Belongs to the mitochondrial carrier (TC 2.A.29) family.</text>
</comment>
<dbReference type="InterPro" id="IPR002067">
    <property type="entry name" value="MCP"/>
</dbReference>
<evidence type="ECO:0000256" key="11">
    <source>
        <dbReference type="RuleBase" id="RU000488"/>
    </source>
</evidence>
<accession>A0AAN7TY44</accession>
<keyword evidence="7" id="KW-1133">Transmembrane helix</keyword>
<protein>
    <submittedName>
        <fullName evidence="13">Uncharacterized protein</fullName>
    </submittedName>
</protein>
<dbReference type="InterPro" id="IPR050391">
    <property type="entry name" value="Mito_Metabolite_Transporter"/>
</dbReference>
<dbReference type="PRINTS" id="PR00926">
    <property type="entry name" value="MITOCARRIER"/>
</dbReference>
<evidence type="ECO:0000256" key="5">
    <source>
        <dbReference type="ARBA" id="ARBA00022737"/>
    </source>
</evidence>
<evidence type="ECO:0000256" key="8">
    <source>
        <dbReference type="ARBA" id="ARBA00023128"/>
    </source>
</evidence>
<evidence type="ECO:0000256" key="6">
    <source>
        <dbReference type="ARBA" id="ARBA00022792"/>
    </source>
</evidence>
<gene>
    <name evidence="13" type="ORF">RB653_001222</name>
</gene>
<keyword evidence="8" id="KW-0496">Mitochondrion</keyword>
<organism evidence="13 14">
    <name type="scientific">Dictyostelium firmibasis</name>
    <dbReference type="NCBI Taxonomy" id="79012"/>
    <lineage>
        <taxon>Eukaryota</taxon>
        <taxon>Amoebozoa</taxon>
        <taxon>Evosea</taxon>
        <taxon>Eumycetozoa</taxon>
        <taxon>Dictyostelia</taxon>
        <taxon>Dictyosteliales</taxon>
        <taxon>Dictyosteliaceae</taxon>
        <taxon>Dictyostelium</taxon>
    </lineage>
</organism>
<comment type="caution">
    <text evidence="13">The sequence shown here is derived from an EMBL/GenBank/DDBJ whole genome shotgun (WGS) entry which is preliminary data.</text>
</comment>
<dbReference type="GO" id="GO:0055085">
    <property type="term" value="P:transmembrane transport"/>
    <property type="evidence" value="ECO:0007669"/>
    <property type="project" value="InterPro"/>
</dbReference>
<feature type="compositionally biased region" description="Polar residues" evidence="12">
    <location>
        <begin position="1"/>
        <end position="12"/>
    </location>
</feature>
<dbReference type="Pfam" id="PF00153">
    <property type="entry name" value="Mito_carr"/>
    <property type="match status" value="3"/>
</dbReference>
<keyword evidence="6" id="KW-0999">Mitochondrion inner membrane</keyword>
<dbReference type="Gene3D" id="1.50.40.10">
    <property type="entry name" value="Mitochondrial carrier domain"/>
    <property type="match status" value="1"/>
</dbReference>
<dbReference type="AlphaFoldDB" id="A0AAN7TY44"/>
<evidence type="ECO:0000313" key="14">
    <source>
        <dbReference type="Proteomes" id="UP001344447"/>
    </source>
</evidence>
<reference evidence="13 14" key="1">
    <citation type="submission" date="2023-11" db="EMBL/GenBank/DDBJ databases">
        <title>Dfirmibasis_genome.</title>
        <authorList>
            <person name="Edelbroek B."/>
            <person name="Kjellin J."/>
            <person name="Jerlstrom-Hultqvist J."/>
            <person name="Soderbom F."/>
        </authorList>
    </citation>
    <scope>NUCLEOTIDE SEQUENCE [LARGE SCALE GENOMIC DNA]</scope>
    <source>
        <strain evidence="13 14">TNS-C-14</strain>
    </source>
</reference>
<dbReference type="PANTHER" id="PTHR45618">
    <property type="entry name" value="MITOCHONDRIAL DICARBOXYLATE CARRIER-RELATED"/>
    <property type="match status" value="1"/>
</dbReference>
<sequence>MSSLNSQDKNVLQTPIQPPPPQSQLKQFVIGGLAGMLSSAVTHPIDSLKVRMQLQGEGTAVGPKRGALKMLVHINQTEGFFTLYKGLTASLLRQATYTTTRFGLYDLIKDIIVKDNKPLPFTQKVIVGMLSGAGGAIVGTPADLTMVRMQADGKLPFNLRRNYKNVFDGIFRISKEEGIISLWKGCSPNLIRAMFMTSGQISSYDQAKQLMLASGYFHDNIKTHLIASTIAAFVAAVVTSPLDVIKTRIMNSPKTETGELQYKGTYDCFSKTLRAEGFKAFYKGFNPYFMRLGPQTILTFIFVEQLNIFWKKSQTFLK</sequence>
<evidence type="ECO:0000256" key="3">
    <source>
        <dbReference type="ARBA" id="ARBA00022448"/>
    </source>
</evidence>
<feature type="repeat" description="Solcar" evidence="10">
    <location>
        <begin position="22"/>
        <end position="111"/>
    </location>
</feature>
<dbReference type="InterPro" id="IPR023395">
    <property type="entry name" value="MCP_dom_sf"/>
</dbReference>
<keyword evidence="9 10" id="KW-0472">Membrane</keyword>
<keyword evidence="4 10" id="KW-0812">Transmembrane</keyword>
<dbReference type="GO" id="GO:0005743">
    <property type="term" value="C:mitochondrial inner membrane"/>
    <property type="evidence" value="ECO:0007669"/>
    <property type="project" value="UniProtKB-SubCell"/>
</dbReference>
<dbReference type="EMBL" id="JAVFKY010000002">
    <property type="protein sequence ID" value="KAK5581192.1"/>
    <property type="molecule type" value="Genomic_DNA"/>
</dbReference>
<keyword evidence="14" id="KW-1185">Reference proteome</keyword>